<dbReference type="Gene3D" id="1.10.10.60">
    <property type="entry name" value="Homeodomain-like"/>
    <property type="match status" value="2"/>
</dbReference>
<dbReference type="Gene3D" id="1.25.40.10">
    <property type="entry name" value="Tetratricopeptide repeat domain"/>
    <property type="match status" value="1"/>
</dbReference>
<protein>
    <submittedName>
        <fullName evidence="3">Helix-turn-helix domain-containing protein</fullName>
    </submittedName>
</protein>
<comment type="caution">
    <text evidence="3">The sequence shown here is derived from an EMBL/GenBank/DDBJ whole genome shotgun (WGS) entry which is preliminary data.</text>
</comment>
<dbReference type="SUPFAM" id="SSF48452">
    <property type="entry name" value="TPR-like"/>
    <property type="match status" value="1"/>
</dbReference>
<dbReference type="AlphaFoldDB" id="K2PU33"/>
<keyword evidence="1" id="KW-0812">Transmembrane</keyword>
<evidence type="ECO:0000259" key="2">
    <source>
        <dbReference type="PROSITE" id="PS01124"/>
    </source>
</evidence>
<feature type="domain" description="HTH araC/xylS-type" evidence="2">
    <location>
        <begin position="453"/>
        <end position="545"/>
    </location>
</feature>
<evidence type="ECO:0000256" key="1">
    <source>
        <dbReference type="SAM" id="Phobius"/>
    </source>
</evidence>
<name>K2PU33_9FLAO</name>
<dbReference type="eggNOG" id="COG0457">
    <property type="taxonomic scope" value="Bacteria"/>
</dbReference>
<reference evidence="3 4" key="1">
    <citation type="journal article" date="2012" name="J. Bacteriol.">
        <title>Genome Sequence of Galbibacter marinum Type Strain ck-I2-15.</title>
        <authorList>
            <person name="Lai Q."/>
            <person name="Li C."/>
            <person name="Shao Z."/>
        </authorList>
    </citation>
    <scope>NUCLEOTIDE SEQUENCE [LARGE SCALE GENOMIC DNA]</scope>
    <source>
        <strain evidence="4">ck-I2-15</strain>
    </source>
</reference>
<organism evidence="3 4">
    <name type="scientific">Galbibacter marinus</name>
    <dbReference type="NCBI Taxonomy" id="555500"/>
    <lineage>
        <taxon>Bacteria</taxon>
        <taxon>Pseudomonadati</taxon>
        <taxon>Bacteroidota</taxon>
        <taxon>Flavobacteriia</taxon>
        <taxon>Flavobacteriales</taxon>
        <taxon>Flavobacteriaceae</taxon>
        <taxon>Galbibacter</taxon>
    </lineage>
</organism>
<evidence type="ECO:0000313" key="3">
    <source>
        <dbReference type="EMBL" id="EKF55084.1"/>
    </source>
</evidence>
<evidence type="ECO:0000313" key="4">
    <source>
        <dbReference type="Proteomes" id="UP000007364"/>
    </source>
</evidence>
<dbReference type="SMART" id="SM00342">
    <property type="entry name" value="HTH_ARAC"/>
    <property type="match status" value="1"/>
</dbReference>
<proteinExistence type="predicted"/>
<dbReference type="EMBL" id="AMSG01000011">
    <property type="protein sequence ID" value="EKF55084.1"/>
    <property type="molecule type" value="Genomic_DNA"/>
</dbReference>
<feature type="transmembrane region" description="Helical" evidence="1">
    <location>
        <begin position="370"/>
        <end position="392"/>
    </location>
</feature>
<dbReference type="InterPro" id="IPR011990">
    <property type="entry name" value="TPR-like_helical_dom_sf"/>
</dbReference>
<dbReference type="GO" id="GO:0003700">
    <property type="term" value="F:DNA-binding transcription factor activity"/>
    <property type="evidence" value="ECO:0007669"/>
    <property type="project" value="InterPro"/>
</dbReference>
<dbReference type="GO" id="GO:0043565">
    <property type="term" value="F:sequence-specific DNA binding"/>
    <property type="evidence" value="ECO:0007669"/>
    <property type="project" value="InterPro"/>
</dbReference>
<keyword evidence="1" id="KW-0472">Membrane</keyword>
<gene>
    <name evidence="3" type="ORF">I215_09486</name>
</gene>
<dbReference type="Proteomes" id="UP000007364">
    <property type="component" value="Unassembled WGS sequence"/>
</dbReference>
<keyword evidence="4" id="KW-1185">Reference proteome</keyword>
<dbReference type="SMART" id="SM00028">
    <property type="entry name" value="TPR"/>
    <property type="match status" value="4"/>
</dbReference>
<dbReference type="InterPro" id="IPR019734">
    <property type="entry name" value="TPR_rpt"/>
</dbReference>
<dbReference type="Pfam" id="PF12833">
    <property type="entry name" value="HTH_18"/>
    <property type="match status" value="1"/>
</dbReference>
<dbReference type="eggNOG" id="COG2207">
    <property type="taxonomic scope" value="Bacteria"/>
</dbReference>
<dbReference type="PROSITE" id="PS01124">
    <property type="entry name" value="HTH_ARAC_FAMILY_2"/>
    <property type="match status" value="1"/>
</dbReference>
<dbReference type="InterPro" id="IPR018060">
    <property type="entry name" value="HTH_AraC"/>
</dbReference>
<dbReference type="OrthoDB" id="5295174at2"/>
<sequence>MMKILLILFFTTFYPIYSPNSDTDPLKESYRSISKKIRASDKLPSEQRIYLATYLKKAKKEKDWEHIVKGYRHYLHNSGEDKMIIYADSMVFSALESKNKELIVSSYLTKGLTYYWKKDYVKALENYITANDYLSEAPAPREYIKYKLKYNIGLIRYRLEQHKEALKELEACKEYFKDHNERAYLNTLHFIGMCYRSMGDYKQCSKINEKGIQEGHRLGKRKMEVYFNHSEGVNNYLKGDYESAIRLLERVNPVIDSLGDFANVTTGHFYLGMSYWKLNKPDRAIPYLKLVDKSYTERKFAKREFIPGYNILINHYKSKNDTINQLFYAGQITKHISTVMEVTNGLYPIINQRYTVANIKRQQERDKRNLFLEILLIGGAILLSISLGYRYYIYHYSSPKNLLPETTTDSTKQNDNTTLDRRDKSIQKMKISNQKKHSIKYHLNRFEKNEMFLEKKLTLALLAHKCGTNTKYLSHILNHEKGKSFSEYITDLRLSYIIGKIQEQSFYRSVKINFLAKECGFETTQSFTRSFKVRTGEAPSKYIHNLRRKISKET</sequence>
<dbReference type="STRING" id="555500.I215_09486"/>
<dbReference type="RefSeq" id="WP_008991745.1">
    <property type="nucleotide sequence ID" value="NZ_AMSG01000011.1"/>
</dbReference>
<accession>K2PU33</accession>
<keyword evidence="1" id="KW-1133">Transmembrane helix</keyword>